<name>A0AC60PVU8_IXOPE</name>
<gene>
    <name evidence="1" type="ORF">HPB47_027430</name>
</gene>
<dbReference type="EMBL" id="JABSTQ010009850">
    <property type="protein sequence ID" value="KAG0425396.1"/>
    <property type="molecule type" value="Genomic_DNA"/>
</dbReference>
<organism evidence="1 2">
    <name type="scientific">Ixodes persulcatus</name>
    <name type="common">Taiga tick</name>
    <dbReference type="NCBI Taxonomy" id="34615"/>
    <lineage>
        <taxon>Eukaryota</taxon>
        <taxon>Metazoa</taxon>
        <taxon>Ecdysozoa</taxon>
        <taxon>Arthropoda</taxon>
        <taxon>Chelicerata</taxon>
        <taxon>Arachnida</taxon>
        <taxon>Acari</taxon>
        <taxon>Parasitiformes</taxon>
        <taxon>Ixodida</taxon>
        <taxon>Ixodoidea</taxon>
        <taxon>Ixodidae</taxon>
        <taxon>Ixodinae</taxon>
        <taxon>Ixodes</taxon>
    </lineage>
</organism>
<reference evidence="1 2" key="1">
    <citation type="journal article" date="2020" name="Cell">
        <title>Large-Scale Comparative Analyses of Tick Genomes Elucidate Their Genetic Diversity and Vector Capacities.</title>
        <authorList>
            <consortium name="Tick Genome and Microbiome Consortium (TIGMIC)"/>
            <person name="Jia N."/>
            <person name="Wang J."/>
            <person name="Shi W."/>
            <person name="Du L."/>
            <person name="Sun Y."/>
            <person name="Zhan W."/>
            <person name="Jiang J.F."/>
            <person name="Wang Q."/>
            <person name="Zhang B."/>
            <person name="Ji P."/>
            <person name="Bell-Sakyi L."/>
            <person name="Cui X.M."/>
            <person name="Yuan T.T."/>
            <person name="Jiang B.G."/>
            <person name="Yang W.F."/>
            <person name="Lam T.T."/>
            <person name="Chang Q.C."/>
            <person name="Ding S.J."/>
            <person name="Wang X.J."/>
            <person name="Zhu J.G."/>
            <person name="Ruan X.D."/>
            <person name="Zhao L."/>
            <person name="Wei J.T."/>
            <person name="Ye R.Z."/>
            <person name="Que T.C."/>
            <person name="Du C.H."/>
            <person name="Zhou Y.H."/>
            <person name="Cheng J.X."/>
            <person name="Dai P.F."/>
            <person name="Guo W.B."/>
            <person name="Han X.H."/>
            <person name="Huang E.J."/>
            <person name="Li L.F."/>
            <person name="Wei W."/>
            <person name="Gao Y.C."/>
            <person name="Liu J.Z."/>
            <person name="Shao H.Z."/>
            <person name="Wang X."/>
            <person name="Wang C.C."/>
            <person name="Yang T.C."/>
            <person name="Huo Q.B."/>
            <person name="Li W."/>
            <person name="Chen H.Y."/>
            <person name="Chen S.E."/>
            <person name="Zhou L.G."/>
            <person name="Ni X.B."/>
            <person name="Tian J.H."/>
            <person name="Sheng Y."/>
            <person name="Liu T."/>
            <person name="Pan Y.S."/>
            <person name="Xia L.Y."/>
            <person name="Li J."/>
            <person name="Zhao F."/>
            <person name="Cao W.C."/>
        </authorList>
    </citation>
    <scope>NUCLEOTIDE SEQUENCE [LARGE SCALE GENOMIC DNA]</scope>
    <source>
        <strain evidence="1">Iper-2018</strain>
    </source>
</reference>
<sequence length="511" mass="56986">MTVYEKKNEALLKEVARLKNMYDEAEQVIDAAVPTQLLTLTDVQQDSEELAFYTGFEFLQRFLAFVKFVQTGYDSYKQRQAPHGRPLNLSMEDQLLLVLSRLRVGLLEQDLAYRFGVHVSTVSRVWTFWVGFLADHLEQVSYWPSRKVVKEHMPECFSEVYPSTGGLLGITPNGFVSFVSDLAPGRVSDKALTANSGLRAILEPGDSVMADRGFVISEEVEAVRATLNIPPLLGGKPQLSLWKSDARPTARPTATTSEGGRRAGEPWTQCARSARRPESQRGNCEWSHRRSDELTPLPVIAGVRGQGSRQTDVHRARGIASVESSPVGRARAATRPVARSPIQVLPDHTAVHSEGRPHSLCRAISLVRPKRETGGGVRESRPARTSQLEARQLRPARPRLTPSRGRETSGSHTLEDEARTRAIAKVRIHVERVIGQMKSFRILRGTFPNSMSRSLDSVWKICALLCNFTREPLLSRRGDRRLQRHDVPNRKRHEPFGALAATQASGDVVLC</sequence>
<comment type="caution">
    <text evidence="1">The sequence shown here is derived from an EMBL/GenBank/DDBJ whole genome shotgun (WGS) entry which is preliminary data.</text>
</comment>
<keyword evidence="2" id="KW-1185">Reference proteome</keyword>
<accession>A0AC60PVU8</accession>
<evidence type="ECO:0000313" key="2">
    <source>
        <dbReference type="Proteomes" id="UP000805193"/>
    </source>
</evidence>
<proteinExistence type="predicted"/>
<protein>
    <submittedName>
        <fullName evidence="1">Uncharacterized protein</fullName>
    </submittedName>
</protein>
<dbReference type="Proteomes" id="UP000805193">
    <property type="component" value="Unassembled WGS sequence"/>
</dbReference>
<evidence type="ECO:0000313" key="1">
    <source>
        <dbReference type="EMBL" id="KAG0425396.1"/>
    </source>
</evidence>